<dbReference type="PROSITE" id="PS00379">
    <property type="entry name" value="CDP_ALCOHOL_P_TRANSF"/>
    <property type="match status" value="1"/>
</dbReference>
<dbReference type="EMBL" id="JANCYU010000014">
    <property type="protein sequence ID" value="KAK4523386.1"/>
    <property type="molecule type" value="Genomic_DNA"/>
</dbReference>
<dbReference type="PANTHER" id="PTHR15362:SF4">
    <property type="entry name" value="CDP-DIACYLGLYCEROL--INOSITOL 3-PHOSPHATIDYLTRANSFERASE"/>
    <property type="match status" value="1"/>
</dbReference>
<protein>
    <recommendedName>
        <fullName evidence="12">CDP-diacylglycerol--inositol 3-phosphatidyltransferase</fullName>
    </recommendedName>
</protein>
<dbReference type="GO" id="GO:0006661">
    <property type="term" value="P:phosphatidylinositol biosynthetic process"/>
    <property type="evidence" value="ECO:0007669"/>
    <property type="project" value="TreeGrafter"/>
</dbReference>
<dbReference type="InterPro" id="IPR000462">
    <property type="entry name" value="CDP-OH_P_trans"/>
</dbReference>
<keyword evidence="11" id="KW-1185">Reference proteome</keyword>
<evidence type="ECO:0000313" key="10">
    <source>
        <dbReference type="EMBL" id="KAK4523386.1"/>
    </source>
</evidence>
<reference evidence="10 11" key="1">
    <citation type="submission" date="2022-07" db="EMBL/GenBank/DDBJ databases">
        <title>Genome-wide signatures of adaptation to extreme environments.</title>
        <authorList>
            <person name="Cho C.H."/>
            <person name="Yoon H.S."/>
        </authorList>
    </citation>
    <scope>NUCLEOTIDE SEQUENCE [LARGE SCALE GENOMIC DNA]</scope>
    <source>
        <strain evidence="10 11">108.79 E11</strain>
    </source>
</reference>
<feature type="transmembrane region" description="Helical" evidence="9">
    <location>
        <begin position="523"/>
        <end position="545"/>
    </location>
</feature>
<dbReference type="AlphaFoldDB" id="A0AAV9I7M4"/>
<feature type="transmembrane region" description="Helical" evidence="9">
    <location>
        <begin position="683"/>
        <end position="702"/>
    </location>
</feature>
<dbReference type="GO" id="GO:0003881">
    <property type="term" value="F:CDP-diacylglycerol-inositol 3-phosphatidyltransferase activity"/>
    <property type="evidence" value="ECO:0007669"/>
    <property type="project" value="TreeGrafter"/>
</dbReference>
<dbReference type="SUPFAM" id="SSF55961">
    <property type="entry name" value="Bet v1-like"/>
    <property type="match status" value="1"/>
</dbReference>
<dbReference type="CDD" id="cd00257">
    <property type="entry name" value="beta-trefoil_FSCN-like"/>
    <property type="match status" value="1"/>
</dbReference>
<feature type="transmembrane region" description="Helical" evidence="9">
    <location>
        <begin position="647"/>
        <end position="671"/>
    </location>
</feature>
<dbReference type="InterPro" id="IPR023393">
    <property type="entry name" value="START-like_dom_sf"/>
</dbReference>
<evidence type="ECO:0000256" key="4">
    <source>
        <dbReference type="ARBA" id="ARBA00022989"/>
    </source>
</evidence>
<sequence>MNRIYQAVSSLFQNEQDNNNSIPEFSGPPSTVATSSSSFDATQVVCVHIFSGDMKKTWFYSQETPESCKISSISSDVVTDDTYFPKTCFIAFIRGGKRCKLYSLDGRLVYVTTNERYLFVASKEQVEPENTQSEFWIEEEGRTGMISFGIYRRRGGGRGQQMMASEKDFRYVCLERNGSVVADRKAAKSWEHFCLIPVPLSYMKSPEANITVRIVDHRGRFLTIGDRGKVYFHHGPCAAIRDSISLEYSKQSSTCRLRSTWNGHYIRLETSDPKRPFLVADGEDSSVAAVFHVHWHKRAFFSLELLSSGFLSSRPNGTISCSSMQDSTWERFHLSCILSCVPRDAPISISLEKQAHSRRVLRSSVVVPCDGRTAYSVISDYDHLHCFCRHVLESSVKKQLSEDEYEIQTVEQHGFLFFSKKSQQLLRVKESYPHSLIIDLISSNVLKEYRAVWTIEPLQEEEELCCSLSLHVHSKPKSSIPSFVLDSVCKSSCIATMEDIQKECIRRMKLRNLALRKGGMNTFLYVPNLIGYLRILLAIVAFWQWREPTRFFFLYLTSFLLDAADGYAARFLDQSSEWGALLDMLTDRCATAALLTLLSHLYEQYWLLFLFAIALDGFSHWLQMIAGLASGKNGHKQAGRFAVLGFYYWRPVLTCVCLFNELCFLCLYLLYSLSTSYLREWNEVVHILFYISLPVCIFKQLISLIQIWSSYSIIFHTAS</sequence>
<gene>
    <name evidence="10" type="ORF">GAYE_PCTG52G1281</name>
</gene>
<evidence type="ECO:0000256" key="5">
    <source>
        <dbReference type="ARBA" id="ARBA00023098"/>
    </source>
</evidence>
<comment type="subcellular location">
    <subcellularLocation>
        <location evidence="1">Membrane</location>
        <topology evidence="1">Multi-pass membrane protein</topology>
    </subcellularLocation>
</comment>
<dbReference type="SUPFAM" id="SSF50405">
    <property type="entry name" value="Actin-crosslinking proteins"/>
    <property type="match status" value="1"/>
</dbReference>
<proteinExistence type="inferred from homology"/>
<accession>A0AAV9I7M4</accession>
<dbReference type="Gene3D" id="3.30.530.20">
    <property type="match status" value="1"/>
</dbReference>
<evidence type="ECO:0000256" key="9">
    <source>
        <dbReference type="SAM" id="Phobius"/>
    </source>
</evidence>
<dbReference type="GO" id="GO:0005794">
    <property type="term" value="C:Golgi apparatus"/>
    <property type="evidence" value="ECO:0007669"/>
    <property type="project" value="TreeGrafter"/>
</dbReference>
<evidence type="ECO:0000256" key="2">
    <source>
        <dbReference type="ARBA" id="ARBA00022679"/>
    </source>
</evidence>
<feature type="transmembrane region" description="Helical" evidence="9">
    <location>
        <begin position="605"/>
        <end position="626"/>
    </location>
</feature>
<keyword evidence="6 9" id="KW-0472">Membrane</keyword>
<dbReference type="GO" id="GO:0016020">
    <property type="term" value="C:membrane"/>
    <property type="evidence" value="ECO:0007669"/>
    <property type="project" value="UniProtKB-SubCell"/>
</dbReference>
<dbReference type="InterPro" id="IPR008999">
    <property type="entry name" value="Actin-crosslinking"/>
</dbReference>
<evidence type="ECO:0000313" key="11">
    <source>
        <dbReference type="Proteomes" id="UP001300502"/>
    </source>
</evidence>
<evidence type="ECO:0000256" key="1">
    <source>
        <dbReference type="ARBA" id="ARBA00004141"/>
    </source>
</evidence>
<dbReference type="Gene3D" id="2.80.10.50">
    <property type="match status" value="1"/>
</dbReference>
<comment type="similarity">
    <text evidence="8">Belongs to the CDP-alcohol phosphatidyltransferase class-I family.</text>
</comment>
<dbReference type="PANTHER" id="PTHR15362">
    <property type="entry name" value="PHOSPHATIDYLINOSITOL SYNTHASE"/>
    <property type="match status" value="1"/>
</dbReference>
<keyword evidence="7" id="KW-1208">Phospholipid metabolism</keyword>
<comment type="caution">
    <text evidence="10">The sequence shown here is derived from an EMBL/GenBank/DDBJ whole genome shotgun (WGS) entry which is preliminary data.</text>
</comment>
<keyword evidence="4 9" id="KW-1133">Transmembrane helix</keyword>
<dbReference type="InterPro" id="IPR043130">
    <property type="entry name" value="CDP-OH_PTrfase_TM_dom"/>
</dbReference>
<dbReference type="Pfam" id="PF01066">
    <property type="entry name" value="CDP-OH_P_transf"/>
    <property type="match status" value="1"/>
</dbReference>
<name>A0AAV9I7M4_9RHOD</name>
<keyword evidence="2 8" id="KW-0808">Transferase</keyword>
<dbReference type="Proteomes" id="UP001300502">
    <property type="component" value="Unassembled WGS sequence"/>
</dbReference>
<evidence type="ECO:0000256" key="6">
    <source>
        <dbReference type="ARBA" id="ARBA00023136"/>
    </source>
</evidence>
<keyword evidence="3 9" id="KW-0812">Transmembrane</keyword>
<dbReference type="Gene3D" id="1.20.120.1760">
    <property type="match status" value="1"/>
</dbReference>
<evidence type="ECO:0000256" key="3">
    <source>
        <dbReference type="ARBA" id="ARBA00022692"/>
    </source>
</evidence>
<evidence type="ECO:0000256" key="8">
    <source>
        <dbReference type="RuleBase" id="RU003750"/>
    </source>
</evidence>
<organism evidence="10 11">
    <name type="scientific">Galdieria yellowstonensis</name>
    <dbReference type="NCBI Taxonomy" id="3028027"/>
    <lineage>
        <taxon>Eukaryota</taxon>
        <taxon>Rhodophyta</taxon>
        <taxon>Bangiophyceae</taxon>
        <taxon>Galdieriales</taxon>
        <taxon>Galdieriaceae</taxon>
        <taxon>Galdieria</taxon>
    </lineage>
</organism>
<keyword evidence="5" id="KW-0443">Lipid metabolism</keyword>
<evidence type="ECO:0000256" key="7">
    <source>
        <dbReference type="ARBA" id="ARBA00023264"/>
    </source>
</evidence>
<evidence type="ECO:0008006" key="12">
    <source>
        <dbReference type="Google" id="ProtNLM"/>
    </source>
</evidence>
<dbReference type="InterPro" id="IPR048254">
    <property type="entry name" value="CDP_ALCOHOL_P_TRANSF_CS"/>
</dbReference>